<dbReference type="AlphaFoldDB" id="A0A6J4RGE2"/>
<gene>
    <name evidence="1" type="ORF">AVDCRST_MAG05-508</name>
</gene>
<accession>A0A6J4RGE2</accession>
<dbReference type="EMBL" id="CADCVM010000060">
    <property type="protein sequence ID" value="CAA9470423.1"/>
    <property type="molecule type" value="Genomic_DNA"/>
</dbReference>
<sequence>MDEGETPTYLRERLAALKACSGNACRSAEEVSRT</sequence>
<name>A0A6J4RGE2_9ACTN</name>
<protein>
    <submittedName>
        <fullName evidence="1">Uncharacterized protein</fullName>
    </submittedName>
</protein>
<organism evidence="1">
    <name type="scientific">uncultured Rubrobacteraceae bacterium</name>
    <dbReference type="NCBI Taxonomy" id="349277"/>
    <lineage>
        <taxon>Bacteria</taxon>
        <taxon>Bacillati</taxon>
        <taxon>Actinomycetota</taxon>
        <taxon>Rubrobacteria</taxon>
        <taxon>Rubrobacterales</taxon>
        <taxon>Rubrobacteraceae</taxon>
        <taxon>environmental samples</taxon>
    </lineage>
</organism>
<evidence type="ECO:0000313" key="1">
    <source>
        <dbReference type="EMBL" id="CAA9470423.1"/>
    </source>
</evidence>
<reference evidence="1" key="1">
    <citation type="submission" date="2020-02" db="EMBL/GenBank/DDBJ databases">
        <authorList>
            <person name="Meier V. D."/>
        </authorList>
    </citation>
    <scope>NUCLEOTIDE SEQUENCE</scope>
    <source>
        <strain evidence="1">AVDCRST_MAG05</strain>
    </source>
</reference>
<proteinExistence type="predicted"/>